<sequence length="368" mass="40545">MTQATIQADQITTESVQRRALGNKEAEAFLVDVECTAHYDDSLSITTTTTFEVSHEDAHDSNVDEAPYAAAAFMANLTGTSTGEGTSNDTVFHSEEELTAVRIKNDILRDENVSIKVRFQELYKSKAGSNSSKRINRETNSSLPRKETVTVVDLSNVPVNLPTEIKYVPDASKSKSKSDKKIHNNLPARSKNVKRVAKPLSNLNKKNHVDSSLNDKHTGFISKSVSVCKTCNECLVFDNHDECVVKSVNAKKPKVIVNANIKHVWKATGKVFASVGFCWKPTGRKFTLGDTCPLTGITKPKVVSLESFGSVKNSKPTNNVTVSPKFFEKTLTSYKHKDRNTKDTSNGSPSNIETMAAEYPMIVYPLHV</sequence>
<evidence type="ECO:0008006" key="2">
    <source>
        <dbReference type="Google" id="ProtNLM"/>
    </source>
</evidence>
<dbReference type="EMBL" id="BKCJ010005816">
    <property type="protein sequence ID" value="GEU68796.1"/>
    <property type="molecule type" value="Genomic_DNA"/>
</dbReference>
<evidence type="ECO:0000313" key="1">
    <source>
        <dbReference type="EMBL" id="GEU68796.1"/>
    </source>
</evidence>
<reference evidence="1" key="1">
    <citation type="journal article" date="2019" name="Sci. Rep.">
        <title>Draft genome of Tanacetum cinerariifolium, the natural source of mosquito coil.</title>
        <authorList>
            <person name="Yamashiro T."/>
            <person name="Shiraishi A."/>
            <person name="Satake H."/>
            <person name="Nakayama K."/>
        </authorList>
    </citation>
    <scope>NUCLEOTIDE SEQUENCE</scope>
</reference>
<accession>A0A6L2M447</accession>
<dbReference type="AlphaFoldDB" id="A0A6L2M447"/>
<gene>
    <name evidence="1" type="ORF">Tci_040774</name>
</gene>
<protein>
    <recommendedName>
        <fullName evidence="2">Integrase, catalytic region, zinc finger, CCHC-type, peptidase aspartic, catalytic</fullName>
    </recommendedName>
</protein>
<name>A0A6L2M447_TANCI</name>
<comment type="caution">
    <text evidence="1">The sequence shown here is derived from an EMBL/GenBank/DDBJ whole genome shotgun (WGS) entry which is preliminary data.</text>
</comment>
<proteinExistence type="predicted"/>
<organism evidence="1">
    <name type="scientific">Tanacetum cinerariifolium</name>
    <name type="common">Dalmatian daisy</name>
    <name type="synonym">Chrysanthemum cinerariifolium</name>
    <dbReference type="NCBI Taxonomy" id="118510"/>
    <lineage>
        <taxon>Eukaryota</taxon>
        <taxon>Viridiplantae</taxon>
        <taxon>Streptophyta</taxon>
        <taxon>Embryophyta</taxon>
        <taxon>Tracheophyta</taxon>
        <taxon>Spermatophyta</taxon>
        <taxon>Magnoliopsida</taxon>
        <taxon>eudicotyledons</taxon>
        <taxon>Gunneridae</taxon>
        <taxon>Pentapetalae</taxon>
        <taxon>asterids</taxon>
        <taxon>campanulids</taxon>
        <taxon>Asterales</taxon>
        <taxon>Asteraceae</taxon>
        <taxon>Asteroideae</taxon>
        <taxon>Anthemideae</taxon>
        <taxon>Anthemidinae</taxon>
        <taxon>Tanacetum</taxon>
    </lineage>
</organism>